<name>A0A7S2T8T7_9CHLO</name>
<reference evidence="1" key="1">
    <citation type="submission" date="2021-01" db="EMBL/GenBank/DDBJ databases">
        <authorList>
            <person name="Corre E."/>
            <person name="Pelletier E."/>
            <person name="Niang G."/>
            <person name="Scheremetjew M."/>
            <person name="Finn R."/>
            <person name="Kale V."/>
            <person name="Holt S."/>
            <person name="Cochrane G."/>
            <person name="Meng A."/>
            <person name="Brown T."/>
            <person name="Cohen L."/>
        </authorList>
    </citation>
    <scope>NUCLEOTIDE SEQUENCE</scope>
    <source>
        <strain evidence="1">RCC2335</strain>
    </source>
</reference>
<protein>
    <recommendedName>
        <fullName evidence="2">Gem-associated protein 7</fullName>
    </recommendedName>
</protein>
<dbReference type="GO" id="GO:0034719">
    <property type="term" value="C:SMN-Sm protein complex"/>
    <property type="evidence" value="ECO:0007669"/>
    <property type="project" value="InterPro"/>
</dbReference>
<dbReference type="InterPro" id="IPR020338">
    <property type="entry name" value="SMN_gemin7"/>
</dbReference>
<proteinExistence type="predicted"/>
<dbReference type="Pfam" id="PF11095">
    <property type="entry name" value="Gemin7"/>
    <property type="match status" value="1"/>
</dbReference>
<evidence type="ECO:0008006" key="2">
    <source>
        <dbReference type="Google" id="ProtNLM"/>
    </source>
</evidence>
<evidence type="ECO:0000313" key="1">
    <source>
        <dbReference type="EMBL" id="CAD9722328.1"/>
    </source>
</evidence>
<organism evidence="1">
    <name type="scientific">Chloropicon roscoffensis</name>
    <dbReference type="NCBI Taxonomy" id="1461544"/>
    <lineage>
        <taxon>Eukaryota</taxon>
        <taxon>Viridiplantae</taxon>
        <taxon>Chlorophyta</taxon>
        <taxon>Chloropicophyceae</taxon>
        <taxon>Chloropicales</taxon>
        <taxon>Chloropicaceae</taxon>
        <taxon>Chloropicon</taxon>
    </lineage>
</organism>
<dbReference type="AlphaFoldDB" id="A0A7S2T8T7"/>
<gene>
    <name evidence="1" type="ORF">CROS1312_LOCUS1596</name>
</gene>
<dbReference type="EMBL" id="HBHM01002023">
    <property type="protein sequence ID" value="CAD9722328.1"/>
    <property type="molecule type" value="Transcribed_RNA"/>
</dbReference>
<accession>A0A7S2T8T7</accession>
<sequence length="101" mass="10947">MEARPGEDHHDFSLEPLDREGVARQRAAFLGLLEQICGKRASVTLRFHGPGVEGVSASGRLVAVESSLDEILVEDLRTPTGVLPGARVNMDDVLYVKLPDP</sequence>
<dbReference type="Gene3D" id="2.30.30.100">
    <property type="match status" value="1"/>
</dbReference>